<dbReference type="AlphaFoldDB" id="A0AA36CXJ7"/>
<accession>A0AA36CXJ7</accession>
<keyword evidence="2" id="KW-1185">Reference proteome</keyword>
<gene>
    <name evidence="1" type="ORF">MSPICULIGERA_LOCUS15498</name>
</gene>
<feature type="non-terminal residue" evidence="1">
    <location>
        <position position="1"/>
    </location>
</feature>
<proteinExistence type="predicted"/>
<protein>
    <submittedName>
        <fullName evidence="1">Uncharacterized protein</fullName>
    </submittedName>
</protein>
<organism evidence="1 2">
    <name type="scientific">Mesorhabditis spiculigera</name>
    <dbReference type="NCBI Taxonomy" id="96644"/>
    <lineage>
        <taxon>Eukaryota</taxon>
        <taxon>Metazoa</taxon>
        <taxon>Ecdysozoa</taxon>
        <taxon>Nematoda</taxon>
        <taxon>Chromadorea</taxon>
        <taxon>Rhabditida</taxon>
        <taxon>Rhabditina</taxon>
        <taxon>Rhabditomorpha</taxon>
        <taxon>Rhabditoidea</taxon>
        <taxon>Rhabditidae</taxon>
        <taxon>Mesorhabditinae</taxon>
        <taxon>Mesorhabditis</taxon>
    </lineage>
</organism>
<evidence type="ECO:0000313" key="2">
    <source>
        <dbReference type="Proteomes" id="UP001177023"/>
    </source>
</evidence>
<sequence>MQPKISTLLRLVGESFGIEKSPNFQLSPETHEHLNDAVRRESIDYQRRHSKPAIDPRHRVNIYITPASSQEALIDSCPDRRQSHIGAVIKKPEPVDVPRKVSL</sequence>
<reference evidence="1" key="1">
    <citation type="submission" date="2023-06" db="EMBL/GenBank/DDBJ databases">
        <authorList>
            <person name="Delattre M."/>
        </authorList>
    </citation>
    <scope>NUCLEOTIDE SEQUENCE</scope>
    <source>
        <strain evidence="1">AF72</strain>
    </source>
</reference>
<dbReference type="Proteomes" id="UP001177023">
    <property type="component" value="Unassembled WGS sequence"/>
</dbReference>
<comment type="caution">
    <text evidence="1">The sequence shown here is derived from an EMBL/GenBank/DDBJ whole genome shotgun (WGS) entry which is preliminary data.</text>
</comment>
<dbReference type="EMBL" id="CATQJA010002648">
    <property type="protein sequence ID" value="CAJ0577220.1"/>
    <property type="molecule type" value="Genomic_DNA"/>
</dbReference>
<evidence type="ECO:0000313" key="1">
    <source>
        <dbReference type="EMBL" id="CAJ0577220.1"/>
    </source>
</evidence>
<name>A0AA36CXJ7_9BILA</name>